<dbReference type="PANTHER" id="PTHR40050">
    <property type="entry name" value="INNER SPORE COAT PROTEIN H"/>
    <property type="match status" value="1"/>
</dbReference>
<feature type="non-terminal residue" evidence="1">
    <location>
        <position position="1"/>
    </location>
</feature>
<dbReference type="AlphaFoldDB" id="A0A367KQ31"/>
<dbReference type="Proteomes" id="UP000253551">
    <property type="component" value="Unassembled WGS sequence"/>
</dbReference>
<dbReference type="EMBL" id="PJQM01000737">
    <property type="protein sequence ID" value="RCI04257.1"/>
    <property type="molecule type" value="Genomic_DNA"/>
</dbReference>
<proteinExistence type="predicted"/>
<dbReference type="Pfam" id="PF08757">
    <property type="entry name" value="CotH"/>
    <property type="match status" value="1"/>
</dbReference>
<keyword evidence="2" id="KW-1185">Reference proteome</keyword>
<name>A0A367KQ31_RHIST</name>
<dbReference type="OrthoDB" id="10267127at2759"/>
<dbReference type="PANTHER" id="PTHR40050:SF1">
    <property type="entry name" value="INNER SPORE COAT PROTEIN H"/>
    <property type="match status" value="1"/>
</dbReference>
<reference evidence="1 2" key="1">
    <citation type="journal article" date="2018" name="G3 (Bethesda)">
        <title>Phylogenetic and Phylogenomic Definition of Rhizopus Species.</title>
        <authorList>
            <person name="Gryganskyi A.P."/>
            <person name="Golan J."/>
            <person name="Dolatabadi S."/>
            <person name="Mondo S."/>
            <person name="Robb S."/>
            <person name="Idnurm A."/>
            <person name="Muszewska A."/>
            <person name="Steczkiewicz K."/>
            <person name="Masonjones S."/>
            <person name="Liao H.L."/>
            <person name="Gajdeczka M.T."/>
            <person name="Anike F."/>
            <person name="Vuek A."/>
            <person name="Anishchenko I.M."/>
            <person name="Voigt K."/>
            <person name="de Hoog G.S."/>
            <person name="Smith M.E."/>
            <person name="Heitman J."/>
            <person name="Vilgalys R."/>
            <person name="Stajich J.E."/>
        </authorList>
    </citation>
    <scope>NUCLEOTIDE SEQUENCE [LARGE SCALE GENOMIC DNA]</scope>
    <source>
        <strain evidence="1 2">LSU 92-RS-03</strain>
    </source>
</reference>
<sequence length="534" mass="60240">VIGVVNETYTMAVSVDNVTYPLSANDAPVLFTGQAPIAQSGYRYIKLNKQDNNTASMESFLRQPVDMNTVNEFFNISWNSRKIAKLPTLYEPLSPINRIDSQLHRDGEIPTIYLTGNQTEFDILHSNITNNDAQVMTNMTYISLNQTYHFEDVRVTLAGRSSTWMSKLSYNLKLKKKDRLFDYKRVKIRALATDPAYIREQLAYDVLKSVGLVSSEFSYCRVLLNNQEIGLFGIIDTFQNPWLANVFADGDKDHKNGYLYQGVFQTAQSAAQNHTSDLSYYDNITAYADGQYKIKVEAHKGKKDNFKPLMEFTKFVAEGSQDVNAWKKKLDMDAFLRSMALEKIVGYSDGYNTMADNYYLAQLEDGRFFWISSDMDMTWGSTIISLDAMWSGNYSQFPGLTVRPLMTQVLNVPEFKQQYEDLLVNITKNLVNPTVMNDRVNDLANMLREDVAWDQNLPRTNLLSQTSKDPAAAAGNSAIAGAVGSQLPPNFNMTVAADFGARLTKPISFETALNGPTGHPSLAGFKEWSYLEFL</sequence>
<organism evidence="1 2">
    <name type="scientific">Rhizopus stolonifer</name>
    <name type="common">Rhizopus nigricans</name>
    <dbReference type="NCBI Taxonomy" id="4846"/>
    <lineage>
        <taxon>Eukaryota</taxon>
        <taxon>Fungi</taxon>
        <taxon>Fungi incertae sedis</taxon>
        <taxon>Mucoromycota</taxon>
        <taxon>Mucoromycotina</taxon>
        <taxon>Mucoromycetes</taxon>
        <taxon>Mucorales</taxon>
        <taxon>Mucorineae</taxon>
        <taxon>Rhizopodaceae</taxon>
        <taxon>Rhizopus</taxon>
    </lineage>
</organism>
<protein>
    <submittedName>
        <fullName evidence="1">Uncharacterized protein</fullName>
    </submittedName>
</protein>
<accession>A0A367KQ31</accession>
<evidence type="ECO:0000313" key="2">
    <source>
        <dbReference type="Proteomes" id="UP000253551"/>
    </source>
</evidence>
<dbReference type="InterPro" id="IPR014867">
    <property type="entry name" value="Spore_coat_CotH_CotH2/3/7"/>
</dbReference>
<evidence type="ECO:0000313" key="1">
    <source>
        <dbReference type="EMBL" id="RCI04257.1"/>
    </source>
</evidence>
<dbReference type="STRING" id="4846.A0A367KQ31"/>
<comment type="caution">
    <text evidence="1">The sequence shown here is derived from an EMBL/GenBank/DDBJ whole genome shotgun (WGS) entry which is preliminary data.</text>
</comment>
<gene>
    <name evidence="1" type="ORF">CU098_001162</name>
</gene>